<name>A0A815IDY8_ADIRI</name>
<proteinExistence type="predicted"/>
<accession>A0A815IDY8</accession>
<protein>
    <submittedName>
        <fullName evidence="1">Uncharacterized protein</fullName>
    </submittedName>
</protein>
<evidence type="ECO:0000313" key="1">
    <source>
        <dbReference type="EMBL" id="CAF1364776.1"/>
    </source>
</evidence>
<organism evidence="1 2">
    <name type="scientific">Adineta ricciae</name>
    <name type="common">Rotifer</name>
    <dbReference type="NCBI Taxonomy" id="249248"/>
    <lineage>
        <taxon>Eukaryota</taxon>
        <taxon>Metazoa</taxon>
        <taxon>Spiralia</taxon>
        <taxon>Gnathifera</taxon>
        <taxon>Rotifera</taxon>
        <taxon>Eurotatoria</taxon>
        <taxon>Bdelloidea</taxon>
        <taxon>Adinetida</taxon>
        <taxon>Adinetidae</taxon>
        <taxon>Adineta</taxon>
    </lineage>
</organism>
<sequence length="429" mass="49058">MTVQEKNKKKTSMLQVGEALENVTLASPLDKYRFQILDSGVLALINTENKHTTFISDTNSYWPVRWHSEMQKDGVLSLTWSHPSPSRQGTAWTSNFLPNCKGLESAMAKSSSPFLELLDSGLLHIRSDQRILCVLHSATEDKGRLAVLISGFLRTYLQTCTSHVQKILSQWSGSQGADVHIVTYLEEVFQSEPATNKSIEENLRKCYGTYLKSVSIVSVHSVEDTWTDAAIYVKRACGDARLNRIISQIKSVYMVGQQATAYMIQHGIQYDYILRMRPDHMLWGAIPALYEVSHGKVIIPNPAKEWFYYCVTHHGLQRMGTTDQIAFGRASTMWTYMNMYTGIRNMLTMAKNPAVIPQGFATHQHNKWQASDKEICAVECLVAYWMYLNGISMEVDWRWQQNLIRQDGRMEYYCPDKNRTWNCPGRIPN</sequence>
<dbReference type="EMBL" id="CAJNOR010002987">
    <property type="protein sequence ID" value="CAF1364776.1"/>
    <property type="molecule type" value="Genomic_DNA"/>
</dbReference>
<dbReference type="Proteomes" id="UP000663828">
    <property type="component" value="Unassembled WGS sequence"/>
</dbReference>
<gene>
    <name evidence="1" type="ORF">XAT740_LOCUS32213</name>
</gene>
<dbReference type="AlphaFoldDB" id="A0A815IDY8"/>
<evidence type="ECO:0000313" key="2">
    <source>
        <dbReference type="Proteomes" id="UP000663828"/>
    </source>
</evidence>
<reference evidence="1" key="1">
    <citation type="submission" date="2021-02" db="EMBL/GenBank/DDBJ databases">
        <authorList>
            <person name="Nowell W R."/>
        </authorList>
    </citation>
    <scope>NUCLEOTIDE SEQUENCE</scope>
</reference>
<comment type="caution">
    <text evidence="1">The sequence shown here is derived from an EMBL/GenBank/DDBJ whole genome shotgun (WGS) entry which is preliminary data.</text>
</comment>
<keyword evidence="2" id="KW-1185">Reference proteome</keyword>